<dbReference type="EMBL" id="FRDL01000012">
    <property type="protein sequence ID" value="SHN76391.1"/>
    <property type="molecule type" value="Genomic_DNA"/>
</dbReference>
<proteinExistence type="inferred from homology"/>
<dbReference type="PRINTS" id="PR00039">
    <property type="entry name" value="HTHLYSR"/>
</dbReference>
<keyword evidence="4" id="KW-0010">Activator</keyword>
<evidence type="ECO:0000256" key="3">
    <source>
        <dbReference type="ARBA" id="ARBA00023125"/>
    </source>
</evidence>
<evidence type="ECO:0000313" key="9">
    <source>
        <dbReference type="Proteomes" id="UP000184066"/>
    </source>
</evidence>
<keyword evidence="9" id="KW-1185">Reference proteome</keyword>
<dbReference type="STRING" id="1189325.SAMN04488119_11154"/>
<evidence type="ECO:0000256" key="4">
    <source>
        <dbReference type="ARBA" id="ARBA00023159"/>
    </source>
</evidence>
<dbReference type="OrthoDB" id="9775392at2"/>
<comment type="similarity">
    <text evidence="1">Belongs to the LysR transcriptional regulatory family.</text>
</comment>
<dbReference type="RefSeq" id="WP_072748355.1">
    <property type="nucleotide sequence ID" value="NZ_FOHL01000011.1"/>
</dbReference>
<dbReference type="PANTHER" id="PTHR30346">
    <property type="entry name" value="TRANSCRIPTIONAL DUAL REGULATOR HCAR-RELATED"/>
    <property type="match status" value="1"/>
</dbReference>
<dbReference type="Gene3D" id="1.10.10.10">
    <property type="entry name" value="Winged helix-like DNA-binding domain superfamily/Winged helix DNA-binding domain"/>
    <property type="match status" value="1"/>
</dbReference>
<dbReference type="InterPro" id="IPR036388">
    <property type="entry name" value="WH-like_DNA-bd_sf"/>
</dbReference>
<name>A0A1M7U055_9RHOB</name>
<dbReference type="FunFam" id="1.10.10.10:FF:000001">
    <property type="entry name" value="LysR family transcriptional regulator"/>
    <property type="match status" value="1"/>
</dbReference>
<reference evidence="8 9" key="1">
    <citation type="submission" date="2016-12" db="EMBL/GenBank/DDBJ databases">
        <authorList>
            <person name="Song W.-J."/>
            <person name="Kurnit D.M."/>
        </authorList>
    </citation>
    <scope>NUCLEOTIDE SEQUENCE [LARGE SCALE GENOMIC DNA]</scope>
    <source>
        <strain evidence="8 9">CGMCC 1.10808</strain>
    </source>
</reference>
<keyword evidence="5" id="KW-0804">Transcription</keyword>
<keyword evidence="2" id="KW-0805">Transcription regulation</keyword>
<feature type="domain" description="HTH lysR-type" evidence="7">
    <location>
        <begin position="3"/>
        <end position="60"/>
    </location>
</feature>
<keyword evidence="3" id="KW-0238">DNA-binding</keyword>
<dbReference type="InterPro" id="IPR036390">
    <property type="entry name" value="WH_DNA-bd_sf"/>
</dbReference>
<dbReference type="Gene3D" id="3.40.190.10">
    <property type="entry name" value="Periplasmic binding protein-like II"/>
    <property type="match status" value="2"/>
</dbReference>
<dbReference type="AlphaFoldDB" id="A0A1M7U055"/>
<dbReference type="SUPFAM" id="SSF46785">
    <property type="entry name" value="Winged helix' DNA-binding domain"/>
    <property type="match status" value="1"/>
</dbReference>
<accession>A0A1M7U055</accession>
<dbReference type="SUPFAM" id="SSF53850">
    <property type="entry name" value="Periplasmic binding protein-like II"/>
    <property type="match status" value="1"/>
</dbReference>
<dbReference type="Proteomes" id="UP000184066">
    <property type="component" value="Unassembled WGS sequence"/>
</dbReference>
<evidence type="ECO:0000256" key="2">
    <source>
        <dbReference type="ARBA" id="ARBA00023015"/>
    </source>
</evidence>
<organism evidence="8 9">
    <name type="scientific">Oceanicella actignis</name>
    <dbReference type="NCBI Taxonomy" id="1189325"/>
    <lineage>
        <taxon>Bacteria</taxon>
        <taxon>Pseudomonadati</taxon>
        <taxon>Pseudomonadota</taxon>
        <taxon>Alphaproteobacteria</taxon>
        <taxon>Rhodobacterales</taxon>
        <taxon>Paracoccaceae</taxon>
        <taxon>Oceanicella</taxon>
    </lineage>
</organism>
<dbReference type="Pfam" id="PF00126">
    <property type="entry name" value="HTH_1"/>
    <property type="match status" value="1"/>
</dbReference>
<evidence type="ECO:0000256" key="1">
    <source>
        <dbReference type="ARBA" id="ARBA00009437"/>
    </source>
</evidence>
<dbReference type="Pfam" id="PF03466">
    <property type="entry name" value="LysR_substrate"/>
    <property type="match status" value="1"/>
</dbReference>
<dbReference type="PROSITE" id="PS50931">
    <property type="entry name" value="HTH_LYSR"/>
    <property type="match status" value="1"/>
</dbReference>
<dbReference type="InterPro" id="IPR005119">
    <property type="entry name" value="LysR_subst-bd"/>
</dbReference>
<gene>
    <name evidence="8" type="ORF">SAMN05216200_11253</name>
</gene>
<dbReference type="GO" id="GO:0032993">
    <property type="term" value="C:protein-DNA complex"/>
    <property type="evidence" value="ECO:0007669"/>
    <property type="project" value="TreeGrafter"/>
</dbReference>
<feature type="region of interest" description="Disordered" evidence="6">
    <location>
        <begin position="302"/>
        <end position="325"/>
    </location>
</feature>
<dbReference type="InterPro" id="IPR000847">
    <property type="entry name" value="LysR_HTH_N"/>
</dbReference>
<evidence type="ECO:0000313" key="8">
    <source>
        <dbReference type="EMBL" id="SHN76391.1"/>
    </source>
</evidence>
<evidence type="ECO:0000256" key="5">
    <source>
        <dbReference type="ARBA" id="ARBA00023163"/>
    </source>
</evidence>
<dbReference type="GO" id="GO:0003677">
    <property type="term" value="F:DNA binding"/>
    <property type="evidence" value="ECO:0007669"/>
    <property type="project" value="UniProtKB-KW"/>
</dbReference>
<protein>
    <submittedName>
        <fullName evidence="8">LysR family transcriptional regulator, hydrogen peroxide-inducible genes activator</fullName>
    </submittedName>
</protein>
<dbReference type="GO" id="GO:0003700">
    <property type="term" value="F:DNA-binding transcription factor activity"/>
    <property type="evidence" value="ECO:0007669"/>
    <property type="project" value="InterPro"/>
</dbReference>
<evidence type="ECO:0000256" key="6">
    <source>
        <dbReference type="SAM" id="MobiDB-lite"/>
    </source>
</evidence>
<evidence type="ECO:0000259" key="7">
    <source>
        <dbReference type="PROSITE" id="PS50931"/>
    </source>
</evidence>
<dbReference type="PANTHER" id="PTHR30346:SF26">
    <property type="entry name" value="HYDROGEN PEROXIDE-INDUCIBLE GENES ACTIVATOR"/>
    <property type="match status" value="1"/>
</dbReference>
<sequence>MNITLRQLRYFLAVAEHRHFGRAAEACAVSQPALSIQIRELETALGATLIERARGEAILTPAGREAAERAARVLAEARELEAMTRRGGGLRGRLSLGVIPTVAPYLLPAALPLMRARDIALELGVREAQTARLMDELRAGRLDAVIAAAPLGDASLEEAELFEDRFLLAGSPARLAALRGRGGPLRPDGLDAEQLLLLDEGHCLADQTLAACALARPRMADLRAASLATLARLAAEGFGMTLLPEIAAAPEAAAAPGLELARFDPPEPGRRVVLARRAAARAPGGGRDWFDELAELLREAAAAAPRPPLGAQPSAGGSMKRTLPM</sequence>